<evidence type="ECO:0000313" key="3">
    <source>
        <dbReference type="EMBL" id="KAK3922814.1"/>
    </source>
</evidence>
<accession>A0AAE1HKD1</accession>
<keyword evidence="4" id="KW-1185">Reference proteome</keyword>
<dbReference type="AlphaFoldDB" id="A0AAE1HKD1"/>
<organism evidence="3 4">
    <name type="scientific">Frankliniella fusca</name>
    <dbReference type="NCBI Taxonomy" id="407009"/>
    <lineage>
        <taxon>Eukaryota</taxon>
        <taxon>Metazoa</taxon>
        <taxon>Ecdysozoa</taxon>
        <taxon>Arthropoda</taxon>
        <taxon>Hexapoda</taxon>
        <taxon>Insecta</taxon>
        <taxon>Pterygota</taxon>
        <taxon>Neoptera</taxon>
        <taxon>Paraneoptera</taxon>
        <taxon>Thysanoptera</taxon>
        <taxon>Terebrantia</taxon>
        <taxon>Thripoidea</taxon>
        <taxon>Thripidae</taxon>
        <taxon>Frankliniella</taxon>
    </lineage>
</organism>
<evidence type="ECO:0000256" key="1">
    <source>
        <dbReference type="SAM" id="MobiDB-lite"/>
    </source>
</evidence>
<reference evidence="3" key="2">
    <citation type="journal article" date="2023" name="BMC Genomics">
        <title>Pest status, molecular evolution, and epigenetic factors derived from the genome assembly of Frankliniella fusca, a thysanopteran phytovirus vector.</title>
        <authorList>
            <person name="Catto M.A."/>
            <person name="Labadie P.E."/>
            <person name="Jacobson A.L."/>
            <person name="Kennedy G.G."/>
            <person name="Srinivasan R."/>
            <person name="Hunt B.G."/>
        </authorList>
    </citation>
    <scope>NUCLEOTIDE SEQUENCE</scope>
    <source>
        <strain evidence="3">PL_HMW_Pooled</strain>
    </source>
</reference>
<feature type="region of interest" description="Disordered" evidence="1">
    <location>
        <begin position="23"/>
        <end position="113"/>
    </location>
</feature>
<dbReference type="InterPro" id="IPR000477">
    <property type="entry name" value="RT_dom"/>
</dbReference>
<feature type="domain" description="Reverse transcriptase" evidence="2">
    <location>
        <begin position="327"/>
        <end position="460"/>
    </location>
</feature>
<name>A0AAE1HKD1_9NEOP</name>
<evidence type="ECO:0000259" key="2">
    <source>
        <dbReference type="Pfam" id="PF00078"/>
    </source>
</evidence>
<protein>
    <submittedName>
        <fullName evidence="3">Retrovirus-related Pol polyprotein from type-1 retrotransposable element R2</fullName>
    </submittedName>
</protein>
<dbReference type="PANTHER" id="PTHR19446">
    <property type="entry name" value="REVERSE TRANSCRIPTASES"/>
    <property type="match status" value="1"/>
</dbReference>
<dbReference type="EMBL" id="JAHWGI010001115">
    <property type="protein sequence ID" value="KAK3922814.1"/>
    <property type="molecule type" value="Genomic_DNA"/>
</dbReference>
<dbReference type="Pfam" id="PF00078">
    <property type="entry name" value="RVT_1"/>
    <property type="match status" value="1"/>
</dbReference>
<sequence length="632" mass="70547">MLAELEVALGQAATQGEINARLARESGRSVDAVKKRRQNPSYLQKLALVREKATAPDSSSDEEELEPEPRAREGSSQSPPRGDDQSGRPSVPVQPTPQRARSPPHLRLAPTDAPCRYIPSESICTALRALAGELSTPMAEIVQRLLDNQMSLAELDDALSDFVRSLPGQRGPKRRYRAKKAMGKGGGKKRGKKQNERAMRFKQLQEAYRSNPSHAAKMVLDEAKAPDEVPPPEEVEEFYQRLFGIPADLPEPRRRTSGTIDLFYPISRSEVKQQLSKLKDTAKGPDGITRSDLRTANVHDLVAFANIIFGSRSVPKALRENRTTLLPKSGNLRSVTNWRPVTISSLLLRLIHKVLAGRLMEKIPLHASQRGFTQSDGLLANTHVLQTVIRERRRLAQPLFLLSIDLAKAFDKVSPQSIRRALVRKGVDRHTIEYISAIYKDVGSQLQYLGLTYSERGVQQPGPRNLQVLLERLRKAALRPWQKMSILRTYLLPRLYHTLQGPKVDSKSLKFLDGLIKSFVKVVLHLPKTTPDAFLYARVKEGGLGLPLLHLQIPTVYRRRLEKLEEKGDAYVKAALTSPTMQTLMSRLVRLCKGVRTAAQYHRLMRDRLGESALGSGLAGNTSAGGSSWVYN</sequence>
<evidence type="ECO:0000313" key="4">
    <source>
        <dbReference type="Proteomes" id="UP001219518"/>
    </source>
</evidence>
<feature type="non-terminal residue" evidence="3">
    <location>
        <position position="1"/>
    </location>
</feature>
<proteinExistence type="predicted"/>
<feature type="compositionally biased region" description="Basic and acidic residues" evidence="1">
    <location>
        <begin position="23"/>
        <end position="33"/>
    </location>
</feature>
<dbReference type="Proteomes" id="UP001219518">
    <property type="component" value="Unassembled WGS sequence"/>
</dbReference>
<feature type="compositionally biased region" description="Basic residues" evidence="1">
    <location>
        <begin position="171"/>
        <end position="192"/>
    </location>
</feature>
<feature type="region of interest" description="Disordered" evidence="1">
    <location>
        <begin position="166"/>
        <end position="196"/>
    </location>
</feature>
<gene>
    <name evidence="3" type="ORF">KUF71_012081</name>
</gene>
<reference evidence="3" key="1">
    <citation type="submission" date="2021-07" db="EMBL/GenBank/DDBJ databases">
        <authorList>
            <person name="Catto M.A."/>
            <person name="Jacobson A."/>
            <person name="Kennedy G."/>
            <person name="Labadie P."/>
            <person name="Hunt B.G."/>
            <person name="Srinivasan R."/>
        </authorList>
    </citation>
    <scope>NUCLEOTIDE SEQUENCE</scope>
    <source>
        <strain evidence="3">PL_HMW_Pooled</strain>
        <tissue evidence="3">Head</tissue>
    </source>
</reference>
<comment type="caution">
    <text evidence="3">The sequence shown here is derived from an EMBL/GenBank/DDBJ whole genome shotgun (WGS) entry which is preliminary data.</text>
</comment>